<evidence type="ECO:0000256" key="3">
    <source>
        <dbReference type="ARBA" id="ARBA00012030"/>
    </source>
</evidence>
<feature type="domain" description="Uracil-DNA glycosylase-like" evidence="13">
    <location>
        <begin position="205"/>
        <end position="352"/>
    </location>
</feature>
<evidence type="ECO:0000256" key="2">
    <source>
        <dbReference type="ARBA" id="ARBA00006521"/>
    </source>
</evidence>
<dbReference type="EMBL" id="JAQNDK010000005">
    <property type="protein sequence ID" value="MDC0684267.1"/>
    <property type="molecule type" value="Genomic_DNA"/>
</dbReference>
<keyword evidence="15" id="KW-1185">Reference proteome</keyword>
<reference evidence="14 15" key="1">
    <citation type="submission" date="2023-01" db="EMBL/GenBank/DDBJ databases">
        <title>Minimal conservation of predation-associated metabolite biosynthetic gene clusters underscores biosynthetic potential of Myxococcota including descriptions for ten novel species: Archangium lansinium sp. nov., Myxococcus landrumus sp. nov., Nannocystis bai.</title>
        <authorList>
            <person name="Ahearne A."/>
            <person name="Stevens C."/>
            <person name="Dowd S."/>
        </authorList>
    </citation>
    <scope>NUCLEOTIDE SEQUENCE [LARGE SCALE GENOMIC DNA]</scope>
    <source>
        <strain evidence="14 15">WIWO2</strain>
    </source>
</reference>
<evidence type="ECO:0000256" key="10">
    <source>
        <dbReference type="ARBA" id="ARBA00023014"/>
    </source>
</evidence>
<dbReference type="Pfam" id="PF03167">
    <property type="entry name" value="UDG"/>
    <property type="match status" value="1"/>
</dbReference>
<dbReference type="CDD" id="cd10030">
    <property type="entry name" value="UDG-F4_TTUDGA_SPO1dp_like"/>
    <property type="match status" value="1"/>
</dbReference>
<evidence type="ECO:0000256" key="11">
    <source>
        <dbReference type="ARBA" id="ARBA00023204"/>
    </source>
</evidence>
<evidence type="ECO:0000256" key="6">
    <source>
        <dbReference type="ARBA" id="ARBA00022723"/>
    </source>
</evidence>
<keyword evidence="5" id="KW-0004">4Fe-4S</keyword>
<dbReference type="InterPro" id="IPR051536">
    <property type="entry name" value="UDG_Type-4/5"/>
</dbReference>
<comment type="similarity">
    <text evidence="2">Belongs to the uracil-DNA glycosylase (UDG) superfamily. Type 4 (UDGa) family.</text>
</comment>
<feature type="region of interest" description="Disordered" evidence="12">
    <location>
        <begin position="30"/>
        <end position="173"/>
    </location>
</feature>
<keyword evidence="10" id="KW-0411">Iron-sulfur</keyword>
<dbReference type="EC" id="3.2.2.27" evidence="3"/>
<keyword evidence="9" id="KW-0408">Iron</keyword>
<feature type="compositionally biased region" description="Low complexity" evidence="12">
    <location>
        <begin position="150"/>
        <end position="169"/>
    </location>
</feature>
<dbReference type="PANTHER" id="PTHR33693:SF1">
    <property type="entry name" value="TYPE-4 URACIL-DNA GLYCOSYLASE"/>
    <property type="match status" value="1"/>
</dbReference>
<keyword evidence="8" id="KW-0378">Hydrolase</keyword>
<evidence type="ECO:0000256" key="1">
    <source>
        <dbReference type="ARBA" id="ARBA00001400"/>
    </source>
</evidence>
<evidence type="ECO:0000313" key="15">
    <source>
        <dbReference type="Proteomes" id="UP001217485"/>
    </source>
</evidence>
<comment type="caution">
    <text evidence="14">The sequence shown here is derived from an EMBL/GenBank/DDBJ whole genome shotgun (WGS) entry which is preliminary data.</text>
</comment>
<dbReference type="NCBIfam" id="TIGR00758">
    <property type="entry name" value="UDG_fam4"/>
    <property type="match status" value="1"/>
</dbReference>
<evidence type="ECO:0000256" key="8">
    <source>
        <dbReference type="ARBA" id="ARBA00022801"/>
    </source>
</evidence>
<evidence type="ECO:0000256" key="12">
    <source>
        <dbReference type="SAM" id="MobiDB-lite"/>
    </source>
</evidence>
<dbReference type="SMART" id="SM00987">
    <property type="entry name" value="UreE_C"/>
    <property type="match status" value="1"/>
</dbReference>
<evidence type="ECO:0000256" key="9">
    <source>
        <dbReference type="ARBA" id="ARBA00023004"/>
    </source>
</evidence>
<keyword evidence="11" id="KW-0234">DNA repair</keyword>
<dbReference type="Gene3D" id="3.40.470.10">
    <property type="entry name" value="Uracil-DNA glycosylase-like domain"/>
    <property type="match status" value="1"/>
</dbReference>
<dbReference type="InterPro" id="IPR036895">
    <property type="entry name" value="Uracil-DNA_glycosylase-like_sf"/>
</dbReference>
<accession>A0ABT5CCY8</accession>
<sequence>MVEALREELADLTASVRAFLEWHATTGADGMPGHPAALHEALGAASSEGAPPAPRRPERGFSGLDAPSPPVARGGSDAAFSPPPRGGAAGAPLPPPEQRGAAASASLPHPEQRGSAASASPRPEQRGGLESQGAWSPTQAQRGPEPSPRPAVSAAPAPRAETAARASAALPDTKEERVARLALLAEEVRTCQKCPLHEGRTHTVFSRGDPSSEVVFVGEGPGAEEDLQGQPFVGAAGQLLDKMIAAMGYHRDEVYICNIVKCRPPKNRKPEPAEMAACSPYLTAQLALIKPKVIVALGATAVQGLIGTSEGITKLRGTWKLYKGSIPIMPTFHPAYLLRQPGAKREVWSDLKEVMRHLGKSAPDRG</sequence>
<dbReference type="Proteomes" id="UP001217485">
    <property type="component" value="Unassembled WGS sequence"/>
</dbReference>
<proteinExistence type="inferred from homology"/>
<evidence type="ECO:0000256" key="4">
    <source>
        <dbReference type="ARBA" id="ARBA00019403"/>
    </source>
</evidence>
<name>A0ABT5CCY8_9BACT</name>
<dbReference type="InterPro" id="IPR005122">
    <property type="entry name" value="Uracil-DNA_glycosylase-like"/>
</dbReference>
<organism evidence="14 15">
    <name type="scientific">Sorangium atrum</name>
    <dbReference type="NCBI Taxonomy" id="2995308"/>
    <lineage>
        <taxon>Bacteria</taxon>
        <taxon>Pseudomonadati</taxon>
        <taxon>Myxococcota</taxon>
        <taxon>Polyangia</taxon>
        <taxon>Polyangiales</taxon>
        <taxon>Polyangiaceae</taxon>
        <taxon>Sorangium</taxon>
    </lineage>
</organism>
<dbReference type="SUPFAM" id="SSF52141">
    <property type="entry name" value="Uracil-DNA glycosylase-like"/>
    <property type="match status" value="1"/>
</dbReference>
<evidence type="ECO:0000256" key="7">
    <source>
        <dbReference type="ARBA" id="ARBA00022763"/>
    </source>
</evidence>
<dbReference type="SMART" id="SM00986">
    <property type="entry name" value="UDG"/>
    <property type="match status" value="1"/>
</dbReference>
<keyword evidence="7" id="KW-0227">DNA damage</keyword>
<gene>
    <name evidence="14" type="ORF">POL72_41475</name>
</gene>
<dbReference type="RefSeq" id="WP_272102390.1">
    <property type="nucleotide sequence ID" value="NZ_JAQNDK010000005.1"/>
</dbReference>
<evidence type="ECO:0000313" key="14">
    <source>
        <dbReference type="EMBL" id="MDC0684267.1"/>
    </source>
</evidence>
<dbReference type="PANTHER" id="PTHR33693">
    <property type="entry name" value="TYPE-5 URACIL-DNA GLYCOSYLASE"/>
    <property type="match status" value="1"/>
</dbReference>
<evidence type="ECO:0000256" key="5">
    <source>
        <dbReference type="ARBA" id="ARBA00022485"/>
    </source>
</evidence>
<dbReference type="InterPro" id="IPR005273">
    <property type="entry name" value="Ura-DNA_glyco_family4"/>
</dbReference>
<comment type="catalytic activity">
    <reaction evidence="1">
        <text>Hydrolyzes single-stranded DNA or mismatched double-stranded DNA and polynucleotides, releasing free uracil.</text>
        <dbReference type="EC" id="3.2.2.27"/>
    </reaction>
</comment>
<keyword evidence="6" id="KW-0479">Metal-binding</keyword>
<protein>
    <recommendedName>
        <fullName evidence="4">Type-4 uracil-DNA glycosylase</fullName>
        <ecNumber evidence="3">3.2.2.27</ecNumber>
    </recommendedName>
</protein>
<evidence type="ECO:0000259" key="13">
    <source>
        <dbReference type="SMART" id="SM00986"/>
    </source>
</evidence>